<feature type="region of interest" description="Disordered" evidence="1">
    <location>
        <begin position="1"/>
        <end position="69"/>
    </location>
</feature>
<dbReference type="Proteomes" id="UP000204391">
    <property type="component" value="Chromosome"/>
</dbReference>
<dbReference type="RefSeq" id="WP_089533449.1">
    <property type="nucleotide sequence ID" value="NZ_CP022437.1"/>
</dbReference>
<protein>
    <submittedName>
        <fullName evidence="2">Uncharacterized protein</fullName>
    </submittedName>
</protein>
<feature type="compositionally biased region" description="Basic and acidic residues" evidence="1">
    <location>
        <begin position="39"/>
        <end position="69"/>
    </location>
</feature>
<keyword evidence="3" id="KW-1185">Reference proteome</keyword>
<gene>
    <name evidence="2" type="ORF">CFK40_16215</name>
</gene>
<organism evidence="2 3">
    <name type="scientific">Virgibacillus necropolis</name>
    <dbReference type="NCBI Taxonomy" id="163877"/>
    <lineage>
        <taxon>Bacteria</taxon>
        <taxon>Bacillati</taxon>
        <taxon>Bacillota</taxon>
        <taxon>Bacilli</taxon>
        <taxon>Bacillales</taxon>
        <taxon>Bacillaceae</taxon>
        <taxon>Virgibacillus</taxon>
    </lineage>
</organism>
<evidence type="ECO:0000256" key="1">
    <source>
        <dbReference type="SAM" id="MobiDB-lite"/>
    </source>
</evidence>
<evidence type="ECO:0000313" key="3">
    <source>
        <dbReference type="Proteomes" id="UP000204391"/>
    </source>
</evidence>
<reference evidence="2 3" key="1">
    <citation type="journal article" date="2003" name="Int. J. Syst. Evol. Microbiol.">
        <title>Virgibacillus carmonensis sp. nov., Virgibacillus necropolis sp. nov. and Virgibacillus picturae sp. nov., three novel species isolated from deteriorated mural paintings, transfer of the species of the genus salibacillus to Virgibacillus, as Virgibacillus marismortui comb. nov. and Virgibacillus salexigens comb. nov., and emended description of the genus Virgibacillus.</title>
        <authorList>
            <person name="Heyrman J."/>
            <person name="Logan N.A."/>
            <person name="Busse H.J."/>
            <person name="Balcaen A."/>
            <person name="Lebbe L."/>
            <person name="Rodriguez-Diaz M."/>
            <person name="Swings J."/>
            <person name="De Vos P."/>
        </authorList>
    </citation>
    <scope>NUCLEOTIDE SEQUENCE [LARGE SCALE GENOMIC DNA]</scope>
    <source>
        <strain evidence="2 3">LMG 19488</strain>
    </source>
</reference>
<dbReference type="OrthoDB" id="2721816at2"/>
<name>A0A221MFP5_9BACI</name>
<sequence length="69" mass="8246">MRTNDKKSSDKDNNGEHVEKRTKLDEFKDQQMVDDIPLEDLKIEQKDEKKKSKSKDESQSERKYKKDDS</sequence>
<feature type="compositionally biased region" description="Basic and acidic residues" evidence="1">
    <location>
        <begin position="1"/>
        <end position="31"/>
    </location>
</feature>
<dbReference type="AlphaFoldDB" id="A0A221MFP5"/>
<dbReference type="EMBL" id="CP022437">
    <property type="protein sequence ID" value="ASN06451.1"/>
    <property type="molecule type" value="Genomic_DNA"/>
</dbReference>
<evidence type="ECO:0000313" key="2">
    <source>
        <dbReference type="EMBL" id="ASN06451.1"/>
    </source>
</evidence>
<proteinExistence type="predicted"/>
<accession>A0A221MFP5</accession>
<dbReference type="KEGG" id="vne:CFK40_16215"/>